<feature type="compositionally biased region" description="Basic and acidic residues" evidence="2">
    <location>
        <begin position="123"/>
        <end position="162"/>
    </location>
</feature>
<sequence>MSEDEAERLVKEMMKGSGSKAADAEDSDSASEKGDENSSESESEEEDKSEEAEESDDEKESSSDDKSGSEPEESDVDSDEETVKAKEKPQVVSKKPEKAVGTRKKVASDSEASDSEVSEEEPEVTKKAVKKENQKISKKDKHGKKEDEKSNPKKKDASEKNNKAVTKCETSSKEKKRGREEDGKKAKNVETKRSKDKQGKKEPESKLEVAEAKLGKSATTPSSSTTTSPTSATASADSSSDDKINSSTHHKEYLRYRRWIRNGKRFPTVLGSRLTSEDGRAKLFVDWVKCGGDVDAIICKHEASLSESRQSQVKYGFRSERWLNEKYGEEKAKRIMGRKVNLGLLIPDPEEPEDNLYFCLIDIDLKNINELKRVTSLEAKGQVSEEMIKAFTEAGGCLDSGALKGEMGNKEGMTKAITFMGSVGKVGDAKSKGKNKRGKGASKDPDQPGEAKEVKAETPQAKARALITKVLKDANTDLSFRLKPLEMSDQLISQLKALQNQLEKQARRLQELLNEDKQKLKHYTPVMQEVFNFLALQISNLNALAKSKVELGKALIRAAEKANKGDESKAKEADSKGPKDLAPDPGLLVIFESIQAIAIDSPQRASCELSAMKEKGEKIG</sequence>
<evidence type="ECO:0000313" key="3">
    <source>
        <dbReference type="EMBL" id="CAI3990479.1"/>
    </source>
</evidence>
<feature type="region of interest" description="Disordered" evidence="2">
    <location>
        <begin position="562"/>
        <end position="582"/>
    </location>
</feature>
<feature type="region of interest" description="Disordered" evidence="2">
    <location>
        <begin position="427"/>
        <end position="459"/>
    </location>
</feature>
<gene>
    <name evidence="3" type="ORF">C1SCF055_LOCUS17463</name>
</gene>
<feature type="compositionally biased region" description="Acidic residues" evidence="2">
    <location>
        <begin position="111"/>
        <end position="122"/>
    </location>
</feature>
<evidence type="ECO:0000256" key="1">
    <source>
        <dbReference type="SAM" id="Coils"/>
    </source>
</evidence>
<feature type="compositionally biased region" description="Basic and acidic residues" evidence="2">
    <location>
        <begin position="170"/>
        <end position="214"/>
    </location>
</feature>
<dbReference type="Proteomes" id="UP001152797">
    <property type="component" value="Unassembled WGS sequence"/>
</dbReference>
<evidence type="ECO:0000256" key="2">
    <source>
        <dbReference type="SAM" id="MobiDB-lite"/>
    </source>
</evidence>
<protein>
    <submittedName>
        <fullName evidence="3">Uncharacterized protein</fullName>
    </submittedName>
</protein>
<name>A0A9P1CET1_9DINO</name>
<comment type="caution">
    <text evidence="3">The sequence shown here is derived from an EMBL/GenBank/DDBJ whole genome shotgun (WGS) entry which is preliminary data.</text>
</comment>
<dbReference type="EMBL" id="CAMXCT020001482">
    <property type="protein sequence ID" value="CAL1143854.1"/>
    <property type="molecule type" value="Genomic_DNA"/>
</dbReference>
<feature type="compositionally biased region" description="Low complexity" evidence="2">
    <location>
        <begin position="217"/>
        <end position="238"/>
    </location>
</feature>
<evidence type="ECO:0000313" key="5">
    <source>
        <dbReference type="Proteomes" id="UP001152797"/>
    </source>
</evidence>
<proteinExistence type="predicted"/>
<keyword evidence="1" id="KW-0175">Coiled coil</keyword>
<feature type="region of interest" description="Disordered" evidence="2">
    <location>
        <begin position="1"/>
        <end position="248"/>
    </location>
</feature>
<reference evidence="3" key="1">
    <citation type="submission" date="2022-10" db="EMBL/GenBank/DDBJ databases">
        <authorList>
            <person name="Chen Y."/>
            <person name="Dougan E. K."/>
            <person name="Chan C."/>
            <person name="Rhodes N."/>
            <person name="Thang M."/>
        </authorList>
    </citation>
    <scope>NUCLEOTIDE SEQUENCE</scope>
</reference>
<feature type="coiled-coil region" evidence="1">
    <location>
        <begin position="485"/>
        <end position="519"/>
    </location>
</feature>
<feature type="compositionally biased region" description="Acidic residues" evidence="2">
    <location>
        <begin position="70"/>
        <end position="80"/>
    </location>
</feature>
<reference evidence="4 5" key="2">
    <citation type="submission" date="2024-05" db="EMBL/GenBank/DDBJ databases">
        <authorList>
            <person name="Chen Y."/>
            <person name="Shah S."/>
            <person name="Dougan E. K."/>
            <person name="Thang M."/>
            <person name="Chan C."/>
        </authorList>
    </citation>
    <scope>NUCLEOTIDE SEQUENCE [LARGE SCALE GENOMIC DNA]</scope>
</reference>
<dbReference type="EMBL" id="CAMXCT030001482">
    <property type="protein sequence ID" value="CAL4777791.1"/>
    <property type="molecule type" value="Genomic_DNA"/>
</dbReference>
<feature type="compositionally biased region" description="Basic and acidic residues" evidence="2">
    <location>
        <begin position="60"/>
        <end position="69"/>
    </location>
</feature>
<accession>A0A9P1CET1</accession>
<dbReference type="AlphaFoldDB" id="A0A9P1CET1"/>
<evidence type="ECO:0000313" key="4">
    <source>
        <dbReference type="EMBL" id="CAL4777791.1"/>
    </source>
</evidence>
<organism evidence="3">
    <name type="scientific">Cladocopium goreaui</name>
    <dbReference type="NCBI Taxonomy" id="2562237"/>
    <lineage>
        <taxon>Eukaryota</taxon>
        <taxon>Sar</taxon>
        <taxon>Alveolata</taxon>
        <taxon>Dinophyceae</taxon>
        <taxon>Suessiales</taxon>
        <taxon>Symbiodiniaceae</taxon>
        <taxon>Cladocopium</taxon>
    </lineage>
</organism>
<feature type="compositionally biased region" description="Acidic residues" evidence="2">
    <location>
        <begin position="37"/>
        <end position="59"/>
    </location>
</feature>
<feature type="compositionally biased region" description="Basic and acidic residues" evidence="2">
    <location>
        <begin position="81"/>
        <end position="100"/>
    </location>
</feature>
<keyword evidence="5" id="KW-1185">Reference proteome</keyword>
<dbReference type="EMBL" id="CAMXCT010001482">
    <property type="protein sequence ID" value="CAI3990479.1"/>
    <property type="molecule type" value="Genomic_DNA"/>
</dbReference>
<dbReference type="OrthoDB" id="418398at2759"/>
<feature type="compositionally biased region" description="Basic and acidic residues" evidence="2">
    <location>
        <begin position="441"/>
        <end position="456"/>
    </location>
</feature>